<dbReference type="Gene3D" id="1.10.10.10">
    <property type="entry name" value="Winged helix-like DNA-binding domain superfamily/Winged helix DNA-binding domain"/>
    <property type="match status" value="1"/>
</dbReference>
<name>A0A4Q8AE89_9MICC</name>
<evidence type="ECO:0000256" key="1">
    <source>
        <dbReference type="ARBA" id="ARBA00023015"/>
    </source>
</evidence>
<proteinExistence type="predicted"/>
<keyword evidence="3" id="KW-0804">Transcription</keyword>
<dbReference type="EMBL" id="SHLA01000001">
    <property type="protein sequence ID" value="RZU62590.1"/>
    <property type="molecule type" value="Genomic_DNA"/>
</dbReference>
<dbReference type="RefSeq" id="WP_130451146.1">
    <property type="nucleotide sequence ID" value="NZ_SHLA01000001.1"/>
</dbReference>
<keyword evidence="7" id="KW-1185">Reference proteome</keyword>
<sequence>MANSRSGDKLLDRVVRILESFTATEPRLSIAEIADRAGLPAASAYRLVDDLASQGLLLREDGGVRLGIRLWELANRASAARDLRQIALPYLEDLNQLLRQHTQLSVLHQDEVLILERLSRPGAAANQAHVAGRLPVHRTSMGMVLLAYAPAHVLSGYLARHEEAVVERHGDIRRVLAEIRRTGHATFDGFLDDTTTGAAAPLLDRSGHAVAAMGVVVPRGSDALPAVVMALMTAARGASRDLQAMGDPRISH</sequence>
<feature type="domain" description="IclR-ED" evidence="5">
    <location>
        <begin position="69"/>
        <end position="244"/>
    </location>
</feature>
<evidence type="ECO:0000256" key="3">
    <source>
        <dbReference type="ARBA" id="ARBA00023163"/>
    </source>
</evidence>
<dbReference type="Pfam" id="PF01614">
    <property type="entry name" value="IclR_C"/>
    <property type="match status" value="1"/>
</dbReference>
<dbReference type="SUPFAM" id="SSF46785">
    <property type="entry name" value="Winged helix' DNA-binding domain"/>
    <property type="match status" value="1"/>
</dbReference>
<dbReference type="SUPFAM" id="SSF55781">
    <property type="entry name" value="GAF domain-like"/>
    <property type="match status" value="1"/>
</dbReference>
<organism evidence="6 7">
    <name type="scientific">Zhihengliuella halotolerans</name>
    <dbReference type="NCBI Taxonomy" id="370736"/>
    <lineage>
        <taxon>Bacteria</taxon>
        <taxon>Bacillati</taxon>
        <taxon>Actinomycetota</taxon>
        <taxon>Actinomycetes</taxon>
        <taxon>Micrococcales</taxon>
        <taxon>Micrococcaceae</taxon>
        <taxon>Zhihengliuella</taxon>
    </lineage>
</organism>
<dbReference type="PROSITE" id="PS51078">
    <property type="entry name" value="ICLR_ED"/>
    <property type="match status" value="1"/>
</dbReference>
<dbReference type="InterPro" id="IPR036390">
    <property type="entry name" value="WH_DNA-bd_sf"/>
</dbReference>
<dbReference type="Pfam" id="PF09339">
    <property type="entry name" value="HTH_IclR"/>
    <property type="match status" value="1"/>
</dbReference>
<evidence type="ECO:0000256" key="2">
    <source>
        <dbReference type="ARBA" id="ARBA00023125"/>
    </source>
</evidence>
<feature type="domain" description="HTH iclR-type" evidence="4">
    <location>
        <begin position="8"/>
        <end position="68"/>
    </location>
</feature>
<dbReference type="PROSITE" id="PS51077">
    <property type="entry name" value="HTH_ICLR"/>
    <property type="match status" value="1"/>
</dbReference>
<evidence type="ECO:0000259" key="4">
    <source>
        <dbReference type="PROSITE" id="PS51077"/>
    </source>
</evidence>
<dbReference type="SMART" id="SM00346">
    <property type="entry name" value="HTH_ICLR"/>
    <property type="match status" value="1"/>
</dbReference>
<dbReference type="GO" id="GO:0045892">
    <property type="term" value="P:negative regulation of DNA-templated transcription"/>
    <property type="evidence" value="ECO:0007669"/>
    <property type="project" value="TreeGrafter"/>
</dbReference>
<comment type="caution">
    <text evidence="6">The sequence shown here is derived from an EMBL/GenBank/DDBJ whole genome shotgun (WGS) entry which is preliminary data.</text>
</comment>
<evidence type="ECO:0000313" key="6">
    <source>
        <dbReference type="EMBL" id="RZU62590.1"/>
    </source>
</evidence>
<reference evidence="6 7" key="1">
    <citation type="submission" date="2019-02" db="EMBL/GenBank/DDBJ databases">
        <title>Sequencing the genomes of 1000 actinobacteria strains.</title>
        <authorList>
            <person name="Klenk H.-P."/>
        </authorList>
    </citation>
    <scope>NUCLEOTIDE SEQUENCE [LARGE SCALE GENOMIC DNA]</scope>
    <source>
        <strain evidence="6 7">DSM 17364</strain>
    </source>
</reference>
<dbReference type="InterPro" id="IPR005471">
    <property type="entry name" value="Tscrpt_reg_IclR_N"/>
</dbReference>
<dbReference type="OrthoDB" id="4068713at2"/>
<dbReference type="InterPro" id="IPR029016">
    <property type="entry name" value="GAF-like_dom_sf"/>
</dbReference>
<evidence type="ECO:0000313" key="7">
    <source>
        <dbReference type="Proteomes" id="UP000292685"/>
    </source>
</evidence>
<protein>
    <submittedName>
        <fullName evidence="6">IclR family transcriptional regulator</fullName>
    </submittedName>
</protein>
<dbReference type="PANTHER" id="PTHR30136:SF24">
    <property type="entry name" value="HTH-TYPE TRANSCRIPTIONAL REPRESSOR ALLR"/>
    <property type="match status" value="1"/>
</dbReference>
<dbReference type="InterPro" id="IPR014757">
    <property type="entry name" value="Tscrpt_reg_IclR_C"/>
</dbReference>
<accession>A0A4Q8AE89</accession>
<dbReference type="Gene3D" id="3.30.450.40">
    <property type="match status" value="1"/>
</dbReference>
<dbReference type="GO" id="GO:0003677">
    <property type="term" value="F:DNA binding"/>
    <property type="evidence" value="ECO:0007669"/>
    <property type="project" value="UniProtKB-KW"/>
</dbReference>
<dbReference type="PANTHER" id="PTHR30136">
    <property type="entry name" value="HELIX-TURN-HELIX TRANSCRIPTIONAL REGULATOR, ICLR FAMILY"/>
    <property type="match status" value="1"/>
</dbReference>
<dbReference type="InterPro" id="IPR050707">
    <property type="entry name" value="HTH_MetabolicPath_Reg"/>
</dbReference>
<dbReference type="Proteomes" id="UP000292685">
    <property type="component" value="Unassembled WGS sequence"/>
</dbReference>
<dbReference type="GO" id="GO:0003700">
    <property type="term" value="F:DNA-binding transcription factor activity"/>
    <property type="evidence" value="ECO:0007669"/>
    <property type="project" value="TreeGrafter"/>
</dbReference>
<dbReference type="InterPro" id="IPR036388">
    <property type="entry name" value="WH-like_DNA-bd_sf"/>
</dbReference>
<keyword evidence="2" id="KW-0238">DNA-binding</keyword>
<keyword evidence="1" id="KW-0805">Transcription regulation</keyword>
<evidence type="ECO:0000259" key="5">
    <source>
        <dbReference type="PROSITE" id="PS51078"/>
    </source>
</evidence>
<gene>
    <name evidence="6" type="ORF">EV380_2188</name>
</gene>
<dbReference type="AlphaFoldDB" id="A0A4Q8AE89"/>